<dbReference type="CDD" id="cd16009">
    <property type="entry name" value="PPM"/>
    <property type="match status" value="1"/>
</dbReference>
<proteinExistence type="inferred from homology"/>
<dbReference type="EC" id="5.4.2.7" evidence="4 5"/>
<accession>A0A4R5QN94</accession>
<evidence type="ECO:0000256" key="2">
    <source>
        <dbReference type="ARBA" id="ARBA00022723"/>
    </source>
</evidence>
<dbReference type="RefSeq" id="WP_133286749.1">
    <property type="nucleotide sequence ID" value="NZ_SMSJ01000001.1"/>
</dbReference>
<feature type="binding site" evidence="4">
    <location>
        <position position="314"/>
    </location>
    <ligand>
        <name>Mn(2+)</name>
        <dbReference type="ChEBI" id="CHEBI:29035"/>
        <label>1</label>
    </ligand>
</feature>
<comment type="similarity">
    <text evidence="1 4">Belongs to the phosphopentomutase family.</text>
</comment>
<feature type="binding site" evidence="4">
    <location>
        <position position="326"/>
    </location>
    <ligand>
        <name>Mn(2+)</name>
        <dbReference type="ChEBI" id="CHEBI:29035"/>
        <label>2</label>
    </ligand>
</feature>
<comment type="cofactor">
    <cofactor evidence="4">
        <name>Mn(2+)</name>
        <dbReference type="ChEBI" id="CHEBI:29035"/>
    </cofactor>
    <text evidence="4">Binds 2 manganese ions.</text>
</comment>
<dbReference type="GO" id="GO:0005829">
    <property type="term" value="C:cytosol"/>
    <property type="evidence" value="ECO:0007669"/>
    <property type="project" value="TreeGrafter"/>
</dbReference>
<dbReference type="HAMAP" id="MF_00740">
    <property type="entry name" value="Phosphopentomut"/>
    <property type="match status" value="1"/>
</dbReference>
<keyword evidence="4 7" id="KW-0413">Isomerase</keyword>
<dbReference type="InterPro" id="IPR010045">
    <property type="entry name" value="DeoB"/>
</dbReference>
<dbReference type="GO" id="GO:0008973">
    <property type="term" value="F:phosphopentomutase activity"/>
    <property type="evidence" value="ECO:0007669"/>
    <property type="project" value="UniProtKB-UniRule"/>
</dbReference>
<dbReference type="GO" id="GO:0006018">
    <property type="term" value="P:2-deoxyribose 1-phosphate catabolic process"/>
    <property type="evidence" value="ECO:0007669"/>
    <property type="project" value="UniProtKB-UniRule"/>
</dbReference>
<keyword evidence="8" id="KW-1185">Reference proteome</keyword>
<comment type="catalytic activity">
    <reaction evidence="4">
        <text>alpha-D-ribose 1-phosphate = D-ribose 5-phosphate</text>
        <dbReference type="Rhea" id="RHEA:18793"/>
        <dbReference type="ChEBI" id="CHEBI:57720"/>
        <dbReference type="ChEBI" id="CHEBI:78346"/>
        <dbReference type="EC" id="5.4.2.7"/>
    </reaction>
</comment>
<gene>
    <name evidence="4" type="primary">deoB</name>
    <name evidence="7" type="ORF">E2C06_01220</name>
</gene>
<name>A0A4R5QN94_9PROT</name>
<dbReference type="Pfam" id="PF01676">
    <property type="entry name" value="Metalloenzyme"/>
    <property type="match status" value="1"/>
</dbReference>
<dbReference type="GO" id="GO:0030145">
    <property type="term" value="F:manganese ion binding"/>
    <property type="evidence" value="ECO:0007669"/>
    <property type="project" value="UniProtKB-UniRule"/>
</dbReference>
<dbReference type="SUPFAM" id="SSF53649">
    <property type="entry name" value="Alkaline phosphatase-like"/>
    <property type="match status" value="1"/>
</dbReference>
<evidence type="ECO:0000313" key="7">
    <source>
        <dbReference type="EMBL" id="TDH64593.1"/>
    </source>
</evidence>
<dbReference type="PIRSF" id="PIRSF001491">
    <property type="entry name" value="Ppentomutase"/>
    <property type="match status" value="1"/>
</dbReference>
<dbReference type="SUPFAM" id="SSF143856">
    <property type="entry name" value="DeoB insert domain-like"/>
    <property type="match status" value="1"/>
</dbReference>
<comment type="subcellular location">
    <subcellularLocation>
        <location evidence="4">Cytoplasm</location>
    </subcellularLocation>
</comment>
<dbReference type="GO" id="GO:0006015">
    <property type="term" value="P:5-phosphoribose 1-diphosphate biosynthetic process"/>
    <property type="evidence" value="ECO:0007669"/>
    <property type="project" value="UniProtKB-UniPathway"/>
</dbReference>
<dbReference type="NCBIfam" id="NF003766">
    <property type="entry name" value="PRK05362.1"/>
    <property type="match status" value="1"/>
</dbReference>
<feature type="binding site" evidence="4">
    <location>
        <position position="9"/>
    </location>
    <ligand>
        <name>Mn(2+)</name>
        <dbReference type="ChEBI" id="CHEBI:29035"/>
        <label>1</label>
    </ligand>
</feature>
<protein>
    <recommendedName>
        <fullName evidence="4 5">Phosphopentomutase</fullName>
        <ecNumber evidence="4 5">5.4.2.7</ecNumber>
    </recommendedName>
    <alternativeName>
        <fullName evidence="4">Phosphodeoxyribomutase</fullName>
    </alternativeName>
</protein>
<evidence type="ECO:0000259" key="6">
    <source>
        <dbReference type="Pfam" id="PF01676"/>
    </source>
</evidence>
<sequence>MRSLLIVLDSVGVGAAPDAHRYGDAGADTLGHVIARTGLRLPVLDALGLTSITGHEGPTPHASWGRMRPRAAGKDSTTGHWEIAGIVAERPFAVFDAFPPALLAPIEAEAGTGFLGNIPASGTEIIERLGPEHLRTGLPILYTSADSVLQIAAHEAVIPPSRLYAICEIARRHADAWAVGRVIARPFEGSPGAFCRTPRRHDFALRPPRSVLDALVEAGLPVQGIGKTADLFAGRGFTGSTPTISNTAGLRAIAETWAATREGLVFANLVDFDTEFGHRRDPAGYARALAEFDAWLGGFLPACAPGDLLIVTADHGNDPTHSGTDHTREEVPLLLRHAGRRDPLGTRDGFGDVAATLADFHRVAWPDGRSCLA</sequence>
<dbReference type="InterPro" id="IPR017850">
    <property type="entry name" value="Alkaline_phosphatase_core_sf"/>
</dbReference>
<keyword evidence="2 4" id="KW-0479">Metal-binding</keyword>
<comment type="catalytic activity">
    <reaction evidence="4">
        <text>2-deoxy-alpha-D-ribose 1-phosphate = 2-deoxy-D-ribose 5-phosphate</text>
        <dbReference type="Rhea" id="RHEA:27658"/>
        <dbReference type="ChEBI" id="CHEBI:57259"/>
        <dbReference type="ChEBI" id="CHEBI:62877"/>
        <dbReference type="EC" id="5.4.2.7"/>
    </reaction>
</comment>
<feature type="domain" description="Metalloenzyme" evidence="6">
    <location>
        <begin position="1"/>
        <end position="363"/>
    </location>
</feature>
<evidence type="ECO:0000256" key="1">
    <source>
        <dbReference type="ARBA" id="ARBA00010373"/>
    </source>
</evidence>
<dbReference type="GO" id="GO:0009117">
    <property type="term" value="P:nucleotide metabolic process"/>
    <property type="evidence" value="ECO:0007669"/>
    <property type="project" value="UniProtKB-UniRule"/>
</dbReference>
<feature type="binding site" evidence="4">
    <location>
        <position position="278"/>
    </location>
    <ligand>
        <name>Mn(2+)</name>
        <dbReference type="ChEBI" id="CHEBI:29035"/>
        <label>2</label>
    </ligand>
</feature>
<reference evidence="7 8" key="1">
    <citation type="journal article" date="2016" name="J. Microbiol.">
        <title>Dankookia rubra gen. nov., sp. nov., an alphaproteobacterium isolated from sediment of a shallow stream.</title>
        <authorList>
            <person name="Kim W.H."/>
            <person name="Kim D.H."/>
            <person name="Kang K."/>
            <person name="Ahn T.Y."/>
        </authorList>
    </citation>
    <scope>NUCLEOTIDE SEQUENCE [LARGE SCALE GENOMIC DNA]</scope>
    <source>
        <strain evidence="7 8">JCM30602</strain>
    </source>
</reference>
<organism evidence="7 8">
    <name type="scientific">Dankookia rubra</name>
    <dbReference type="NCBI Taxonomy" id="1442381"/>
    <lineage>
        <taxon>Bacteria</taxon>
        <taxon>Pseudomonadati</taxon>
        <taxon>Pseudomonadota</taxon>
        <taxon>Alphaproteobacteria</taxon>
        <taxon>Acetobacterales</taxon>
        <taxon>Roseomonadaceae</taxon>
        <taxon>Dankookia</taxon>
    </lineage>
</organism>
<comment type="caution">
    <text evidence="7">The sequence shown here is derived from an EMBL/GenBank/DDBJ whole genome shotgun (WGS) entry which is preliminary data.</text>
</comment>
<dbReference type="GO" id="GO:0000287">
    <property type="term" value="F:magnesium ion binding"/>
    <property type="evidence" value="ECO:0007669"/>
    <property type="project" value="UniProtKB-UniRule"/>
</dbReference>
<dbReference type="EMBL" id="SMSJ01000001">
    <property type="protein sequence ID" value="TDH64593.1"/>
    <property type="molecule type" value="Genomic_DNA"/>
</dbReference>
<feature type="binding site" evidence="4">
    <location>
        <position position="315"/>
    </location>
    <ligand>
        <name>Mn(2+)</name>
        <dbReference type="ChEBI" id="CHEBI:29035"/>
        <label>1</label>
    </ligand>
</feature>
<dbReference type="NCBIfam" id="TIGR01696">
    <property type="entry name" value="deoB"/>
    <property type="match status" value="1"/>
</dbReference>
<dbReference type="AlphaFoldDB" id="A0A4R5QN94"/>
<comment type="pathway">
    <text evidence="4">Carbohydrate degradation; 2-deoxy-D-ribose 1-phosphate degradation; D-glyceraldehyde 3-phosphate and acetaldehyde from 2-deoxy-alpha-D-ribose 1-phosphate: step 1/2.</text>
</comment>
<dbReference type="Proteomes" id="UP000295096">
    <property type="component" value="Unassembled WGS sequence"/>
</dbReference>
<dbReference type="Gene3D" id="3.30.70.1250">
    <property type="entry name" value="Phosphopentomutase"/>
    <property type="match status" value="1"/>
</dbReference>
<keyword evidence="3 4" id="KW-0464">Manganese</keyword>
<feature type="binding site" evidence="4">
    <location>
        <position position="273"/>
    </location>
    <ligand>
        <name>Mn(2+)</name>
        <dbReference type="ChEBI" id="CHEBI:29035"/>
        <label>2</label>
    </ligand>
</feature>
<dbReference type="UniPathway" id="UPA00087">
    <property type="reaction ID" value="UER00173"/>
</dbReference>
<dbReference type="InterPro" id="IPR006124">
    <property type="entry name" value="Metalloenzyme"/>
</dbReference>
<evidence type="ECO:0000256" key="4">
    <source>
        <dbReference type="HAMAP-Rule" id="MF_00740"/>
    </source>
</evidence>
<dbReference type="OrthoDB" id="9769930at2"/>
<evidence type="ECO:0000256" key="5">
    <source>
        <dbReference type="NCBIfam" id="TIGR01696"/>
    </source>
</evidence>
<comment type="function">
    <text evidence="4">Isomerase that catalyzes the conversion of deoxy-ribose 1-phosphate (dRib-1-P) and ribose 1-phosphate (Rib-1-P) to deoxy-ribose 5-phosphate (dRib-5-P) and ribose 5-phosphate (Rib-5-P), respectively.</text>
</comment>
<dbReference type="GO" id="GO:0043094">
    <property type="term" value="P:metabolic compound salvage"/>
    <property type="evidence" value="ECO:0007669"/>
    <property type="project" value="UniProtKB-UniRule"/>
</dbReference>
<dbReference type="Gene3D" id="3.40.720.10">
    <property type="entry name" value="Alkaline Phosphatase, subunit A"/>
    <property type="match status" value="1"/>
</dbReference>
<keyword evidence="4" id="KW-0963">Cytoplasm</keyword>
<evidence type="ECO:0000313" key="8">
    <source>
        <dbReference type="Proteomes" id="UP000295096"/>
    </source>
</evidence>
<dbReference type="PANTHER" id="PTHR21110">
    <property type="entry name" value="PHOSPHOPENTOMUTASE"/>
    <property type="match status" value="1"/>
</dbReference>
<dbReference type="InterPro" id="IPR024052">
    <property type="entry name" value="Phosphopentomutase_DeoB_cap_sf"/>
</dbReference>
<dbReference type="PANTHER" id="PTHR21110:SF0">
    <property type="entry name" value="PHOSPHOPENTOMUTASE"/>
    <property type="match status" value="1"/>
</dbReference>
<evidence type="ECO:0000256" key="3">
    <source>
        <dbReference type="ARBA" id="ARBA00023211"/>
    </source>
</evidence>